<reference evidence="5 6" key="1">
    <citation type="submission" date="2024-07" db="EMBL/GenBank/DDBJ databases">
        <title>Section-level genome sequencing and comparative genomics of Aspergillus sections Usti and Cavernicolus.</title>
        <authorList>
            <consortium name="Lawrence Berkeley National Laboratory"/>
            <person name="Nybo J.L."/>
            <person name="Vesth T.C."/>
            <person name="Theobald S."/>
            <person name="Frisvad J.C."/>
            <person name="Larsen T.O."/>
            <person name="Kjaerboelling I."/>
            <person name="Rothschild-Mancinelli K."/>
            <person name="Lyhne E.K."/>
            <person name="Kogle M.E."/>
            <person name="Barry K."/>
            <person name="Clum A."/>
            <person name="Na H."/>
            <person name="Ledsgaard L."/>
            <person name="Lin J."/>
            <person name="Lipzen A."/>
            <person name="Kuo A."/>
            <person name="Riley R."/>
            <person name="Mondo S."/>
            <person name="LaButti K."/>
            <person name="Haridas S."/>
            <person name="Pangalinan J."/>
            <person name="Salamov A.A."/>
            <person name="Simmons B.A."/>
            <person name="Magnuson J.K."/>
            <person name="Chen J."/>
            <person name="Drula E."/>
            <person name="Henrissat B."/>
            <person name="Wiebenga A."/>
            <person name="Lubbers R.J."/>
            <person name="Gomes A.C."/>
            <person name="Macurrencykelacurrency M.R."/>
            <person name="Stajich J."/>
            <person name="Grigoriev I.V."/>
            <person name="Mortensen U.H."/>
            <person name="De vries R.P."/>
            <person name="Baker S.E."/>
            <person name="Andersen M.R."/>
        </authorList>
    </citation>
    <scope>NUCLEOTIDE SEQUENCE [LARGE SCALE GENOMIC DNA]</scope>
    <source>
        <strain evidence="5 6">CBS 756.74</strain>
    </source>
</reference>
<evidence type="ECO:0000256" key="1">
    <source>
        <dbReference type="ARBA" id="ARBA00009183"/>
    </source>
</evidence>
<dbReference type="Gene3D" id="3.50.50.60">
    <property type="entry name" value="FAD/NAD(P)-binding domain"/>
    <property type="match status" value="1"/>
</dbReference>
<dbReference type="InterPro" id="IPR020946">
    <property type="entry name" value="Flavin_mOase-like"/>
</dbReference>
<gene>
    <name evidence="5" type="ORF">BJX68DRAFT_249635</name>
</gene>
<name>A0ABR4JC70_9EURO</name>
<keyword evidence="2" id="KW-0285">Flavoprotein</keyword>
<evidence type="ECO:0000313" key="6">
    <source>
        <dbReference type="Proteomes" id="UP001610444"/>
    </source>
</evidence>
<dbReference type="EMBL" id="JBFXLR010000095">
    <property type="protein sequence ID" value="KAL2837600.1"/>
    <property type="molecule type" value="Genomic_DNA"/>
</dbReference>
<accession>A0ABR4JC70</accession>
<keyword evidence="4" id="KW-0560">Oxidoreductase</keyword>
<sequence length="71" mass="7603">MPEKPTLAVIGLGASALVTLKTLAEKGFNVTVFERSSSIGGFWGYEDTTTKTTVLKIQRITRKGLLGSKST</sequence>
<keyword evidence="6" id="KW-1185">Reference proteome</keyword>
<protein>
    <submittedName>
        <fullName evidence="5">Uncharacterized protein</fullName>
    </submittedName>
</protein>
<dbReference type="PANTHER" id="PTHR23023">
    <property type="entry name" value="DIMETHYLANILINE MONOOXYGENASE"/>
    <property type="match status" value="1"/>
</dbReference>
<organism evidence="5 6">
    <name type="scientific">Aspergillus pseudodeflectus</name>
    <dbReference type="NCBI Taxonomy" id="176178"/>
    <lineage>
        <taxon>Eukaryota</taxon>
        <taxon>Fungi</taxon>
        <taxon>Dikarya</taxon>
        <taxon>Ascomycota</taxon>
        <taxon>Pezizomycotina</taxon>
        <taxon>Eurotiomycetes</taxon>
        <taxon>Eurotiomycetidae</taxon>
        <taxon>Eurotiales</taxon>
        <taxon>Aspergillaceae</taxon>
        <taxon>Aspergillus</taxon>
        <taxon>Aspergillus subgen. Nidulantes</taxon>
    </lineage>
</organism>
<dbReference type="SUPFAM" id="SSF51905">
    <property type="entry name" value="FAD/NAD(P)-binding domain"/>
    <property type="match status" value="1"/>
</dbReference>
<keyword evidence="3" id="KW-0274">FAD</keyword>
<evidence type="ECO:0000256" key="2">
    <source>
        <dbReference type="ARBA" id="ARBA00022630"/>
    </source>
</evidence>
<dbReference type="InterPro" id="IPR050346">
    <property type="entry name" value="FMO-like"/>
</dbReference>
<proteinExistence type="inferred from homology"/>
<dbReference type="RefSeq" id="XP_070892613.1">
    <property type="nucleotide sequence ID" value="XM_071042149.1"/>
</dbReference>
<dbReference type="Proteomes" id="UP001610444">
    <property type="component" value="Unassembled WGS sequence"/>
</dbReference>
<comment type="similarity">
    <text evidence="1">Belongs to the FMO family.</text>
</comment>
<comment type="caution">
    <text evidence="5">The sequence shown here is derived from an EMBL/GenBank/DDBJ whole genome shotgun (WGS) entry which is preliminary data.</text>
</comment>
<dbReference type="Pfam" id="PF00743">
    <property type="entry name" value="FMO-like"/>
    <property type="match status" value="1"/>
</dbReference>
<dbReference type="GeneID" id="98157313"/>
<evidence type="ECO:0000256" key="4">
    <source>
        <dbReference type="ARBA" id="ARBA00023002"/>
    </source>
</evidence>
<evidence type="ECO:0000256" key="3">
    <source>
        <dbReference type="ARBA" id="ARBA00022827"/>
    </source>
</evidence>
<dbReference type="InterPro" id="IPR036188">
    <property type="entry name" value="FAD/NAD-bd_sf"/>
</dbReference>
<evidence type="ECO:0000313" key="5">
    <source>
        <dbReference type="EMBL" id="KAL2837600.1"/>
    </source>
</evidence>